<dbReference type="GO" id="GO:0005737">
    <property type="term" value="C:cytoplasm"/>
    <property type="evidence" value="ECO:0007669"/>
    <property type="project" value="UniProtKB-SubCell"/>
</dbReference>
<dbReference type="SUPFAM" id="SSF51621">
    <property type="entry name" value="Phosphoenolpyruvate/pyruvate domain"/>
    <property type="match status" value="1"/>
</dbReference>
<proteinExistence type="inferred from homology"/>
<dbReference type="CDD" id="cd06557">
    <property type="entry name" value="KPHMT-like"/>
    <property type="match status" value="1"/>
</dbReference>
<protein>
    <recommendedName>
        <fullName evidence="8">3-methyl-2-oxobutanoate hydroxymethyltransferase</fullName>
        <ecNumber evidence="8">2.1.2.11</ecNumber>
    </recommendedName>
    <alternativeName>
        <fullName evidence="8">Ketopantoate hydroxymethyltransferase</fullName>
        <shortName evidence="8">KPHMT</shortName>
    </alternativeName>
</protein>
<dbReference type="GO" id="GO:0015940">
    <property type="term" value="P:pantothenate biosynthetic process"/>
    <property type="evidence" value="ECO:0007669"/>
    <property type="project" value="UniProtKB-UniRule"/>
</dbReference>
<keyword evidence="8" id="KW-0963">Cytoplasm</keyword>
<reference evidence="12 13" key="1">
    <citation type="submission" date="2018-03" db="EMBL/GenBank/DDBJ databases">
        <title>Arenimonas caeni sp. nov., isolated from activated sludge.</title>
        <authorList>
            <person name="Liu H."/>
        </authorList>
    </citation>
    <scope>NUCLEOTIDE SEQUENCE [LARGE SCALE GENOMIC DNA]</scope>
    <source>
        <strain evidence="13">z29</strain>
    </source>
</reference>
<keyword evidence="6 8" id="KW-0479">Metal-binding</keyword>
<dbReference type="GO" id="GO:0032259">
    <property type="term" value="P:methylation"/>
    <property type="evidence" value="ECO:0007669"/>
    <property type="project" value="UniProtKB-KW"/>
</dbReference>
<dbReference type="PANTHER" id="PTHR20881">
    <property type="entry name" value="3-METHYL-2-OXOBUTANOATE HYDROXYMETHYLTRANSFERASE"/>
    <property type="match status" value="1"/>
</dbReference>
<dbReference type="GO" id="GO:0008168">
    <property type="term" value="F:methyltransferase activity"/>
    <property type="evidence" value="ECO:0007669"/>
    <property type="project" value="UniProtKB-KW"/>
</dbReference>
<dbReference type="InterPro" id="IPR040442">
    <property type="entry name" value="Pyrv_kinase-like_dom_sf"/>
</dbReference>
<feature type="binding site" evidence="8 10">
    <location>
        <position position="94"/>
    </location>
    <ligand>
        <name>3-methyl-2-oxobutanoate</name>
        <dbReference type="ChEBI" id="CHEBI:11851"/>
    </ligand>
</feature>
<evidence type="ECO:0000256" key="6">
    <source>
        <dbReference type="ARBA" id="ARBA00022723"/>
    </source>
</evidence>
<dbReference type="NCBIfam" id="NF001452">
    <property type="entry name" value="PRK00311.1"/>
    <property type="match status" value="1"/>
</dbReference>
<evidence type="ECO:0000256" key="9">
    <source>
        <dbReference type="PIRSR" id="PIRSR000388-1"/>
    </source>
</evidence>
<dbReference type="HAMAP" id="MF_00156">
    <property type="entry name" value="PanB"/>
    <property type="match status" value="1"/>
</dbReference>
<dbReference type="GO" id="GO:0000287">
    <property type="term" value="F:magnesium ion binding"/>
    <property type="evidence" value="ECO:0007669"/>
    <property type="project" value="TreeGrafter"/>
</dbReference>
<feature type="active site" description="Proton acceptor" evidence="8 9">
    <location>
        <position position="191"/>
    </location>
</feature>
<dbReference type="Pfam" id="PF02548">
    <property type="entry name" value="Pantoate_transf"/>
    <property type="match status" value="1"/>
</dbReference>
<dbReference type="PANTHER" id="PTHR20881:SF0">
    <property type="entry name" value="3-METHYL-2-OXOBUTANOATE HYDROXYMETHYLTRANSFERASE"/>
    <property type="match status" value="1"/>
</dbReference>
<name>A0A2P6M724_9GAMM</name>
<gene>
    <name evidence="8 12" type="primary">panB</name>
    <name evidence="12" type="ORF">C6N40_10415</name>
</gene>
<keyword evidence="13" id="KW-1185">Reference proteome</keyword>
<dbReference type="AlphaFoldDB" id="A0A2P6M724"/>
<evidence type="ECO:0000256" key="10">
    <source>
        <dbReference type="PIRSR" id="PIRSR000388-2"/>
    </source>
</evidence>
<comment type="subcellular location">
    <subcellularLocation>
        <location evidence="8">Cytoplasm</location>
    </subcellularLocation>
</comment>
<feature type="binding site" evidence="8 11">
    <location>
        <position position="55"/>
    </location>
    <ligand>
        <name>Mg(2+)</name>
        <dbReference type="ChEBI" id="CHEBI:18420"/>
    </ligand>
</feature>
<evidence type="ECO:0000256" key="3">
    <source>
        <dbReference type="ARBA" id="ARBA00011424"/>
    </source>
</evidence>
<feature type="binding site" evidence="8 10">
    <location>
        <begin position="55"/>
        <end position="56"/>
    </location>
    <ligand>
        <name>3-methyl-2-oxobutanoate</name>
        <dbReference type="ChEBI" id="CHEBI:11851"/>
    </ligand>
</feature>
<comment type="caution">
    <text evidence="12">The sequence shown here is derived from an EMBL/GenBank/DDBJ whole genome shotgun (WGS) entry which is preliminary data.</text>
</comment>
<evidence type="ECO:0000256" key="7">
    <source>
        <dbReference type="ARBA" id="ARBA00056497"/>
    </source>
</evidence>
<dbReference type="InterPro" id="IPR003700">
    <property type="entry name" value="Pantoate_hydroxy_MeTrfase"/>
</dbReference>
<organism evidence="12 13">
    <name type="scientific">Arenimonas caeni</name>
    <dbReference type="NCBI Taxonomy" id="2058085"/>
    <lineage>
        <taxon>Bacteria</taxon>
        <taxon>Pseudomonadati</taxon>
        <taxon>Pseudomonadota</taxon>
        <taxon>Gammaproteobacteria</taxon>
        <taxon>Lysobacterales</taxon>
        <taxon>Lysobacteraceae</taxon>
        <taxon>Arenimonas</taxon>
    </lineage>
</organism>
<evidence type="ECO:0000256" key="8">
    <source>
        <dbReference type="HAMAP-Rule" id="MF_00156"/>
    </source>
</evidence>
<sequence>MYANESKTAKRPRLTVPGLRQMKAEGRRIVSVTAYDAGFARSVDAAGLDLVLVGDSLGMVCQGHDSTLPVTVDDIAYHVACVARGLSSVLLVADLPFQADATPERALDASTRFLQAGAAMVKLEGAGPKLEVIRFLAEREIPVCAHLGLTPQSVLRLGGYKVQGREQAAAERLLADARAVADAGADLLVLECVPSALAERITAAIDIPTIGIGAGPGCSGQILVLHDLLGMNSGHRRPRFVKDFLAEGGSIGGALRAYADAVRNGSFPGPEHGYE</sequence>
<dbReference type="GO" id="GO:0003864">
    <property type="term" value="F:3-methyl-2-oxobutanoate hydroxymethyltransferase activity"/>
    <property type="evidence" value="ECO:0007669"/>
    <property type="project" value="UniProtKB-UniRule"/>
</dbReference>
<evidence type="ECO:0000256" key="11">
    <source>
        <dbReference type="PIRSR" id="PIRSR000388-3"/>
    </source>
</evidence>
<keyword evidence="5 8" id="KW-0808">Transferase</keyword>
<dbReference type="RefSeq" id="WP_106990964.1">
    <property type="nucleotide sequence ID" value="NZ_KZ679094.1"/>
</dbReference>
<dbReference type="InterPro" id="IPR015813">
    <property type="entry name" value="Pyrv/PenolPyrv_kinase-like_dom"/>
</dbReference>
<dbReference type="OrthoDB" id="9781789at2"/>
<feature type="binding site" evidence="8 10">
    <location>
        <position position="122"/>
    </location>
    <ligand>
        <name>3-methyl-2-oxobutanoate</name>
        <dbReference type="ChEBI" id="CHEBI:11851"/>
    </ligand>
</feature>
<accession>A0A2P6M724</accession>
<dbReference type="PIRSF" id="PIRSF000388">
    <property type="entry name" value="Pantoate_hydroxy_MeTrfase"/>
    <property type="match status" value="1"/>
</dbReference>
<evidence type="ECO:0000256" key="4">
    <source>
        <dbReference type="ARBA" id="ARBA00022655"/>
    </source>
</evidence>
<dbReference type="FunFam" id="3.20.20.60:FF:000003">
    <property type="entry name" value="3-methyl-2-oxobutanoate hydroxymethyltransferase"/>
    <property type="match status" value="1"/>
</dbReference>
<feature type="binding site" evidence="8 11">
    <location>
        <position position="124"/>
    </location>
    <ligand>
        <name>Mg(2+)</name>
        <dbReference type="ChEBI" id="CHEBI:18420"/>
    </ligand>
</feature>
<keyword evidence="4 8" id="KW-0566">Pantothenate biosynthesis</keyword>
<feature type="binding site" evidence="8 11">
    <location>
        <position position="94"/>
    </location>
    <ligand>
        <name>Mg(2+)</name>
        <dbReference type="ChEBI" id="CHEBI:18420"/>
    </ligand>
</feature>
<dbReference type="Proteomes" id="UP000241736">
    <property type="component" value="Unassembled WGS sequence"/>
</dbReference>
<dbReference type="EC" id="2.1.2.11" evidence="8"/>
<comment type="function">
    <text evidence="7 8">Catalyzes the reversible reaction in which hydroxymethyl group from 5,10-methylenetetrahydrofolate is transferred onto alpha-ketoisovalerate to form ketopantoate.</text>
</comment>
<evidence type="ECO:0000313" key="12">
    <source>
        <dbReference type="EMBL" id="PRH81798.1"/>
    </source>
</evidence>
<comment type="catalytic activity">
    <reaction evidence="8">
        <text>(6R)-5,10-methylene-5,6,7,8-tetrahydrofolate + 3-methyl-2-oxobutanoate + H2O = 2-dehydropantoate + (6S)-5,6,7,8-tetrahydrofolate</text>
        <dbReference type="Rhea" id="RHEA:11824"/>
        <dbReference type="ChEBI" id="CHEBI:11561"/>
        <dbReference type="ChEBI" id="CHEBI:11851"/>
        <dbReference type="ChEBI" id="CHEBI:15377"/>
        <dbReference type="ChEBI" id="CHEBI:15636"/>
        <dbReference type="ChEBI" id="CHEBI:57453"/>
        <dbReference type="EC" id="2.1.2.11"/>
    </reaction>
</comment>
<comment type="subunit">
    <text evidence="3 8">Homodecamer; pentamer of dimers.</text>
</comment>
<evidence type="ECO:0000256" key="1">
    <source>
        <dbReference type="ARBA" id="ARBA00005033"/>
    </source>
</evidence>
<evidence type="ECO:0000313" key="13">
    <source>
        <dbReference type="Proteomes" id="UP000241736"/>
    </source>
</evidence>
<dbReference type="Gene3D" id="3.20.20.60">
    <property type="entry name" value="Phosphoenolpyruvate-binding domains"/>
    <property type="match status" value="1"/>
</dbReference>
<dbReference type="UniPathway" id="UPA00028">
    <property type="reaction ID" value="UER00003"/>
</dbReference>
<evidence type="ECO:0000256" key="5">
    <source>
        <dbReference type="ARBA" id="ARBA00022679"/>
    </source>
</evidence>
<comment type="cofactor">
    <cofactor evidence="8 11">
        <name>Mg(2+)</name>
        <dbReference type="ChEBI" id="CHEBI:18420"/>
    </cofactor>
    <text evidence="8 11">Binds 1 Mg(2+) ion per subunit.</text>
</comment>
<comment type="similarity">
    <text evidence="2 8">Belongs to the PanB family.</text>
</comment>
<dbReference type="EMBL" id="PVLF01000017">
    <property type="protein sequence ID" value="PRH81798.1"/>
    <property type="molecule type" value="Genomic_DNA"/>
</dbReference>
<keyword evidence="8 11" id="KW-0460">Magnesium</keyword>
<comment type="pathway">
    <text evidence="1 8">Cofactor biosynthesis; (R)-pantothenate biosynthesis; (R)-pantoate from 3-methyl-2-oxobutanoate: step 1/2.</text>
</comment>
<evidence type="ECO:0000256" key="2">
    <source>
        <dbReference type="ARBA" id="ARBA00008676"/>
    </source>
</evidence>
<keyword evidence="12" id="KW-0489">Methyltransferase</keyword>
<dbReference type="NCBIfam" id="TIGR00222">
    <property type="entry name" value="panB"/>
    <property type="match status" value="1"/>
</dbReference>